<evidence type="ECO:0000313" key="2">
    <source>
        <dbReference type="EMBL" id="GAA3009148.1"/>
    </source>
</evidence>
<keyword evidence="3" id="KW-1185">Reference proteome</keyword>
<protein>
    <submittedName>
        <fullName evidence="2">Uncharacterized protein</fullName>
    </submittedName>
</protein>
<dbReference type="Proteomes" id="UP001499930">
    <property type="component" value="Unassembled WGS sequence"/>
</dbReference>
<sequence length="62" mass="7006">MVDHGVEVTDAPPHPAFVIRPGGPRGSAVSRDLVTHYVRRADTCQGFKHTYFVPRTRWFEAL</sequence>
<organism evidence="2 3">
    <name type="scientific">Streptosporangium longisporum</name>
    <dbReference type="NCBI Taxonomy" id="46187"/>
    <lineage>
        <taxon>Bacteria</taxon>
        <taxon>Bacillati</taxon>
        <taxon>Actinomycetota</taxon>
        <taxon>Actinomycetes</taxon>
        <taxon>Streptosporangiales</taxon>
        <taxon>Streptosporangiaceae</taxon>
        <taxon>Streptosporangium</taxon>
    </lineage>
</organism>
<dbReference type="EMBL" id="BAAAWD010000007">
    <property type="protein sequence ID" value="GAA3009148.1"/>
    <property type="molecule type" value="Genomic_DNA"/>
</dbReference>
<comment type="caution">
    <text evidence="2">The sequence shown here is derived from an EMBL/GenBank/DDBJ whole genome shotgun (WGS) entry which is preliminary data.</text>
</comment>
<evidence type="ECO:0000313" key="3">
    <source>
        <dbReference type="Proteomes" id="UP001499930"/>
    </source>
</evidence>
<reference evidence="3" key="1">
    <citation type="journal article" date="2019" name="Int. J. Syst. Evol. Microbiol.">
        <title>The Global Catalogue of Microorganisms (GCM) 10K type strain sequencing project: providing services to taxonomists for standard genome sequencing and annotation.</title>
        <authorList>
            <consortium name="The Broad Institute Genomics Platform"/>
            <consortium name="The Broad Institute Genome Sequencing Center for Infectious Disease"/>
            <person name="Wu L."/>
            <person name="Ma J."/>
        </authorList>
    </citation>
    <scope>NUCLEOTIDE SEQUENCE [LARGE SCALE GENOMIC DNA]</scope>
    <source>
        <strain evidence="3">JCM 3106</strain>
    </source>
</reference>
<feature type="region of interest" description="Disordered" evidence="1">
    <location>
        <begin position="1"/>
        <end position="23"/>
    </location>
</feature>
<evidence type="ECO:0000256" key="1">
    <source>
        <dbReference type="SAM" id="MobiDB-lite"/>
    </source>
</evidence>
<proteinExistence type="predicted"/>
<accession>A0ABP6KLK6</accession>
<name>A0ABP6KLK6_9ACTN</name>
<gene>
    <name evidence="2" type="ORF">GCM10017559_34490</name>
</gene>